<dbReference type="GO" id="GO:0005049">
    <property type="term" value="F:nuclear export signal receptor activity"/>
    <property type="evidence" value="ECO:0007669"/>
    <property type="project" value="InterPro"/>
</dbReference>
<keyword evidence="4" id="KW-0813">Transport</keyword>
<comment type="caution">
    <text evidence="9">The sequence shown here is derived from an EMBL/GenBank/DDBJ whole genome shotgun (WGS) entry which is preliminary data.</text>
</comment>
<dbReference type="GO" id="GO:0005737">
    <property type="term" value="C:cytoplasm"/>
    <property type="evidence" value="ECO:0007669"/>
    <property type="project" value="UniProtKB-SubCell"/>
</dbReference>
<keyword evidence="7" id="KW-0539">Nucleus</keyword>
<evidence type="ECO:0000256" key="7">
    <source>
        <dbReference type="ARBA" id="ARBA00023242"/>
    </source>
</evidence>
<sequence>MSEEVLRELEAAAQVVLAPPNLISTEQRHSAEAVFLNFRKTSSPYQLCRQILESSTVDYVLFETAGLIKTAMIREWSYIPWSDIYSLIEYLQHYVISRPTLAPYVRAKILQVIAILIKIVSSHDFGEQRKKMLDMVETLIRKGDLPKRILGCNILSAILQEYATNAKSSDIGRTWEWHFKEKMEFERTDMQRIFKFCVEMFVELTEKLMEEETLSLVKHLLAIAESMLVWGYFHENLPKRLVSLCVASESADNPPLTLSSVWRDVILDPIVLNVFFMVYLKIRNNLQIAHHAMNCLVQLASLHGTVMFSEHDKLKYLTNYMERFLTLVRSIDINNQEASGITNIIRKINCYFRSSFNFLPKALYISYVQEVTRLTCLFINSTVQEESIYSDDPLYMEAVERMLGTLLTNFYPTAELCEVSSSQIFQSYIQYRLSPMRENAESYDKREDKKEIAEVEEDDRIKFDNQLQTIGVFGRQTATYSLSLLTELLEKRIQKLCDNLNVLVGQKNSLSRPDSMDDLYEELHWLILIMGHVLCVESEGEPILIPLEITRCSMNQSRDGQVDVNRTLEFLVSSQNVQLDLNRPICSIDPVIRLIADVFRLCAIEKTLISLKLENILSPELSSTITWFLRRISQSYLLPRERYYAEISTTILQIFGDDTPGASWTMDFLLDKVIYNINAFKSEPTIVQETIKLLISLVESETKASYLLKSEQFKYIIELAMKGQYNCPQVVKRGLMHAVVQIGVMLQDMSTINKSDTSDTSISNVKQTFWSQTLESLQHRCTQLISSDNFMSSYHQEEIKVQIIDILESFIGITEGVKGPVTELVFQHTYPILAALPKLLSLYHNYQEIVQLILELFCEYTKAILFYLSEANSERVYEVCLETIQTYARCNSNRLTVDSTAEEDSYHDILLLMQLLTNLLSKDIFNLNPDEQNQCHQSPFKAKSTIGTPADVFFYGLSIIMPLMTMDLLKFPSLCLQYFKMISFACDICPEKVCSLPTKLLQQLLASVELGLYSFGYKAAVLCCDAIQVLAKHIYTETAKGQQCSDMMLPFLNSLINLILSGQMDLDLMSSVSMPLYYLMCCYNEQYTELVKNIIHSQTDNQVATRLTDSFLLLTASVEFNAERVQRMKFKDNFDKFVTLVRGFLMIK</sequence>
<evidence type="ECO:0000256" key="2">
    <source>
        <dbReference type="ARBA" id="ARBA00004496"/>
    </source>
</evidence>
<protein>
    <recommendedName>
        <fullName evidence="8">Exportin-4</fullName>
    </recommendedName>
</protein>
<dbReference type="PANTHER" id="PTHR12596">
    <property type="entry name" value="EXPORTIN 4,7-RELATED"/>
    <property type="match status" value="1"/>
</dbReference>
<keyword evidence="6" id="KW-0653">Protein transport</keyword>
<dbReference type="AlphaFoldDB" id="A0A3L8E119"/>
<keyword evidence="5" id="KW-0963">Cytoplasm</keyword>
<name>A0A3L8E119_OOCBI</name>
<comment type="subcellular location">
    <subcellularLocation>
        <location evidence="2">Cytoplasm</location>
    </subcellularLocation>
    <subcellularLocation>
        <location evidence="1">Nucleus</location>
    </subcellularLocation>
</comment>
<gene>
    <name evidence="9" type="ORF">DMN91_000198</name>
</gene>
<evidence type="ECO:0000313" key="10">
    <source>
        <dbReference type="Proteomes" id="UP000279307"/>
    </source>
</evidence>
<evidence type="ECO:0000256" key="3">
    <source>
        <dbReference type="ARBA" id="ARBA00009466"/>
    </source>
</evidence>
<organism evidence="9 10">
    <name type="scientific">Ooceraea biroi</name>
    <name type="common">Clonal raider ant</name>
    <name type="synonym">Cerapachys biroi</name>
    <dbReference type="NCBI Taxonomy" id="2015173"/>
    <lineage>
        <taxon>Eukaryota</taxon>
        <taxon>Metazoa</taxon>
        <taxon>Ecdysozoa</taxon>
        <taxon>Arthropoda</taxon>
        <taxon>Hexapoda</taxon>
        <taxon>Insecta</taxon>
        <taxon>Pterygota</taxon>
        <taxon>Neoptera</taxon>
        <taxon>Endopterygota</taxon>
        <taxon>Hymenoptera</taxon>
        <taxon>Apocrita</taxon>
        <taxon>Aculeata</taxon>
        <taxon>Formicoidea</taxon>
        <taxon>Formicidae</taxon>
        <taxon>Dorylinae</taxon>
        <taxon>Ooceraea</taxon>
    </lineage>
</organism>
<dbReference type="OrthoDB" id="5548448at2759"/>
<dbReference type="InterPro" id="IPR044189">
    <property type="entry name" value="XPO4/7-like"/>
</dbReference>
<evidence type="ECO:0000313" key="9">
    <source>
        <dbReference type="EMBL" id="RLU26404.1"/>
    </source>
</evidence>
<evidence type="ECO:0000256" key="6">
    <source>
        <dbReference type="ARBA" id="ARBA00022927"/>
    </source>
</evidence>
<accession>A0A3L8E119</accession>
<reference evidence="9 10" key="1">
    <citation type="journal article" date="2018" name="Genome Res.">
        <title>The genomic architecture and molecular evolution of ant odorant receptors.</title>
        <authorList>
            <person name="McKenzie S.K."/>
            <person name="Kronauer D.J.C."/>
        </authorList>
    </citation>
    <scope>NUCLEOTIDE SEQUENCE [LARGE SCALE GENOMIC DNA]</scope>
    <source>
        <strain evidence="9">Clonal line C1</strain>
    </source>
</reference>
<dbReference type="GO" id="GO:0006611">
    <property type="term" value="P:protein export from nucleus"/>
    <property type="evidence" value="ECO:0007669"/>
    <property type="project" value="TreeGrafter"/>
</dbReference>
<evidence type="ECO:0000256" key="5">
    <source>
        <dbReference type="ARBA" id="ARBA00022490"/>
    </source>
</evidence>
<evidence type="ECO:0000256" key="8">
    <source>
        <dbReference type="ARBA" id="ARBA00040444"/>
    </source>
</evidence>
<dbReference type="InterPro" id="IPR011989">
    <property type="entry name" value="ARM-like"/>
</dbReference>
<dbReference type="SUPFAM" id="SSF48371">
    <property type="entry name" value="ARM repeat"/>
    <property type="match status" value="1"/>
</dbReference>
<proteinExistence type="inferred from homology"/>
<dbReference type="PANTHER" id="PTHR12596:SF1">
    <property type="entry name" value="EXPORTIN-4"/>
    <property type="match status" value="1"/>
</dbReference>
<evidence type="ECO:0000256" key="4">
    <source>
        <dbReference type="ARBA" id="ARBA00022448"/>
    </source>
</evidence>
<dbReference type="EMBL" id="QOIP01000001">
    <property type="protein sequence ID" value="RLU26404.1"/>
    <property type="molecule type" value="Genomic_DNA"/>
</dbReference>
<evidence type="ECO:0000256" key="1">
    <source>
        <dbReference type="ARBA" id="ARBA00004123"/>
    </source>
</evidence>
<dbReference type="Gene3D" id="1.25.10.10">
    <property type="entry name" value="Leucine-rich Repeat Variant"/>
    <property type="match status" value="2"/>
</dbReference>
<dbReference type="Proteomes" id="UP000279307">
    <property type="component" value="Chromosome 1"/>
</dbReference>
<dbReference type="GO" id="GO:0005643">
    <property type="term" value="C:nuclear pore"/>
    <property type="evidence" value="ECO:0007669"/>
    <property type="project" value="TreeGrafter"/>
</dbReference>
<comment type="similarity">
    <text evidence="3">Belongs to the exportin family.</text>
</comment>
<dbReference type="InterPro" id="IPR016024">
    <property type="entry name" value="ARM-type_fold"/>
</dbReference>